<dbReference type="SUPFAM" id="SSF51905">
    <property type="entry name" value="FAD/NAD(P)-binding domain"/>
    <property type="match status" value="1"/>
</dbReference>
<keyword evidence="3" id="KW-0285">Flavoprotein</keyword>
<name>A0A1Y3PN07_9BACI</name>
<dbReference type="InterPro" id="IPR051169">
    <property type="entry name" value="NADH-Q_oxidoreductase"/>
</dbReference>
<evidence type="ECO:0000256" key="2">
    <source>
        <dbReference type="ARBA" id="ARBA00005272"/>
    </source>
</evidence>
<evidence type="ECO:0000256" key="5">
    <source>
        <dbReference type="ARBA" id="ARBA00023002"/>
    </source>
</evidence>
<protein>
    <submittedName>
        <fullName evidence="7">NADH dehydrogenase</fullName>
    </submittedName>
</protein>
<accession>A0A1Y3PN07</accession>
<dbReference type="InterPro" id="IPR023753">
    <property type="entry name" value="FAD/NAD-binding_dom"/>
</dbReference>
<evidence type="ECO:0000256" key="1">
    <source>
        <dbReference type="ARBA" id="ARBA00001974"/>
    </source>
</evidence>
<dbReference type="AlphaFoldDB" id="A0A1Y3PN07"/>
<dbReference type="PANTHER" id="PTHR42913:SF3">
    <property type="entry name" value="64 KDA MITOCHONDRIAL NADH DEHYDROGENASE (EUROFUNG)"/>
    <property type="match status" value="1"/>
</dbReference>
<comment type="caution">
    <text evidence="7">The sequence shown here is derived from an EMBL/GenBank/DDBJ whole genome shotgun (WGS) entry which is preliminary data.</text>
</comment>
<evidence type="ECO:0000259" key="6">
    <source>
        <dbReference type="Pfam" id="PF07992"/>
    </source>
</evidence>
<comment type="similarity">
    <text evidence="2">Belongs to the NADH dehydrogenase family.</text>
</comment>
<reference evidence="8" key="1">
    <citation type="submission" date="2016-06" db="EMBL/GenBank/DDBJ databases">
        <authorList>
            <person name="Nascimento L."/>
            <person name="Pereira R.V."/>
            <person name="Martins L.F."/>
            <person name="Quaggio R.B."/>
            <person name="Silva A.M."/>
            <person name="Setubal J.C."/>
        </authorList>
    </citation>
    <scope>NUCLEOTIDE SEQUENCE [LARGE SCALE GENOMIC DNA]</scope>
</reference>
<dbReference type="Gene3D" id="3.50.50.100">
    <property type="match status" value="1"/>
</dbReference>
<dbReference type="PANTHER" id="PTHR42913">
    <property type="entry name" value="APOPTOSIS-INDUCING FACTOR 1"/>
    <property type="match status" value="1"/>
</dbReference>
<dbReference type="EMBL" id="LZRT01000090">
    <property type="protein sequence ID" value="OUM86488.1"/>
    <property type="molecule type" value="Genomic_DNA"/>
</dbReference>
<dbReference type="InterPro" id="IPR036188">
    <property type="entry name" value="FAD/NAD-bd_sf"/>
</dbReference>
<organism evidence="7 8">
    <name type="scientific">Bacillus thermozeamaize</name>
    <dbReference type="NCBI Taxonomy" id="230954"/>
    <lineage>
        <taxon>Bacteria</taxon>
        <taxon>Bacillati</taxon>
        <taxon>Bacillota</taxon>
        <taxon>Bacilli</taxon>
        <taxon>Bacillales</taxon>
        <taxon>Bacillaceae</taxon>
        <taxon>Bacillus</taxon>
    </lineage>
</organism>
<dbReference type="GO" id="GO:0003955">
    <property type="term" value="F:NAD(P)H dehydrogenase (quinone) activity"/>
    <property type="evidence" value="ECO:0007669"/>
    <property type="project" value="TreeGrafter"/>
</dbReference>
<evidence type="ECO:0000313" key="7">
    <source>
        <dbReference type="EMBL" id="OUM86488.1"/>
    </source>
</evidence>
<comment type="cofactor">
    <cofactor evidence="1">
        <name>FAD</name>
        <dbReference type="ChEBI" id="CHEBI:57692"/>
    </cofactor>
</comment>
<evidence type="ECO:0000256" key="3">
    <source>
        <dbReference type="ARBA" id="ARBA00022630"/>
    </source>
</evidence>
<keyword evidence="5" id="KW-0560">Oxidoreductase</keyword>
<dbReference type="Proteomes" id="UP000196475">
    <property type="component" value="Unassembled WGS sequence"/>
</dbReference>
<dbReference type="Pfam" id="PF07992">
    <property type="entry name" value="Pyr_redox_2"/>
    <property type="match status" value="1"/>
</dbReference>
<gene>
    <name evidence="7" type="ORF">BAA01_06735</name>
</gene>
<proteinExistence type="inferred from homology"/>
<sequence>MTAVTLQKKLHYNEADVTLVNENSYHYFTTELHMPAAGTYHHNRVRVPIKSLLNENKIRFVQGRVAAINLPSQQVELENGESLDYDYLVIALGSAPETFGIPGLLDYAYGIRNINTVRMIRQHIEYMFAKYANEPERLELLTFIVGGAGFTGIEFVGELADRVPELCREYDVDRELVKIYNIEAAPQALPGFDPELVEYAVKVLENKGVTFLINTPIKECTPEGVILGDGREIKAGTVIWTGGVRGNAIVENSGIETMRGRVKVDEYLRAPGMENVFVIGDCSLIFNGEGRPYPPTAQMATQQGKALANNLVALLRGSRMEPFQYRHRGTIASLGKGEGIGMIGKRKLFGSSAAFMKKVVDNRSLFMIGGLSLVLKKGKF</sequence>
<feature type="domain" description="FAD/NAD(P)-binding" evidence="6">
    <location>
        <begin position="7"/>
        <end position="304"/>
    </location>
</feature>
<keyword evidence="4" id="KW-0274">FAD</keyword>
<evidence type="ECO:0000313" key="8">
    <source>
        <dbReference type="Proteomes" id="UP000196475"/>
    </source>
</evidence>
<dbReference type="GO" id="GO:0019646">
    <property type="term" value="P:aerobic electron transport chain"/>
    <property type="evidence" value="ECO:0007669"/>
    <property type="project" value="TreeGrafter"/>
</dbReference>
<evidence type="ECO:0000256" key="4">
    <source>
        <dbReference type="ARBA" id="ARBA00022827"/>
    </source>
</evidence>